<evidence type="ECO:0000256" key="1">
    <source>
        <dbReference type="SAM" id="MobiDB-lite"/>
    </source>
</evidence>
<dbReference type="EMBL" id="BGZK01000601">
    <property type="protein sequence ID" value="GBP52379.1"/>
    <property type="molecule type" value="Genomic_DNA"/>
</dbReference>
<proteinExistence type="predicted"/>
<keyword evidence="3" id="KW-1185">Reference proteome</keyword>
<feature type="compositionally biased region" description="Polar residues" evidence="1">
    <location>
        <begin position="135"/>
        <end position="145"/>
    </location>
</feature>
<protein>
    <submittedName>
        <fullName evidence="2">Uncharacterized protein</fullName>
    </submittedName>
</protein>
<evidence type="ECO:0000313" key="3">
    <source>
        <dbReference type="Proteomes" id="UP000299102"/>
    </source>
</evidence>
<evidence type="ECO:0000313" key="2">
    <source>
        <dbReference type="EMBL" id="GBP52379.1"/>
    </source>
</evidence>
<dbReference type="AlphaFoldDB" id="A0A4C1WPW7"/>
<sequence length="196" mass="21498">MARGAVMSPSTPIQRSLLIDIRDISPEMVFRGGSTSSSIGIVRMSFQCVTRNGRNVVKCTAPCPLRHVMQYSGRGVNCTTLQSRILNHSNNGSEGVERGVDVRAVYIRSTVQPILDMSKRAEPQAETRKIRGPLASQNLSNTPNNVHGKLNSIPNGRRSQTGTEPVRTFITLHLRLSSVSRGNLAVDRRYVAAAMR</sequence>
<organism evidence="2 3">
    <name type="scientific">Eumeta variegata</name>
    <name type="common">Bagworm moth</name>
    <name type="synonym">Eumeta japonica</name>
    <dbReference type="NCBI Taxonomy" id="151549"/>
    <lineage>
        <taxon>Eukaryota</taxon>
        <taxon>Metazoa</taxon>
        <taxon>Ecdysozoa</taxon>
        <taxon>Arthropoda</taxon>
        <taxon>Hexapoda</taxon>
        <taxon>Insecta</taxon>
        <taxon>Pterygota</taxon>
        <taxon>Neoptera</taxon>
        <taxon>Endopterygota</taxon>
        <taxon>Lepidoptera</taxon>
        <taxon>Glossata</taxon>
        <taxon>Ditrysia</taxon>
        <taxon>Tineoidea</taxon>
        <taxon>Psychidae</taxon>
        <taxon>Oiketicinae</taxon>
        <taxon>Eumeta</taxon>
    </lineage>
</organism>
<feature type="compositionally biased region" description="Polar residues" evidence="1">
    <location>
        <begin position="152"/>
        <end position="162"/>
    </location>
</feature>
<reference evidence="2 3" key="1">
    <citation type="journal article" date="2019" name="Commun. Biol.">
        <title>The bagworm genome reveals a unique fibroin gene that provides high tensile strength.</title>
        <authorList>
            <person name="Kono N."/>
            <person name="Nakamura H."/>
            <person name="Ohtoshi R."/>
            <person name="Tomita M."/>
            <person name="Numata K."/>
            <person name="Arakawa K."/>
        </authorList>
    </citation>
    <scope>NUCLEOTIDE SEQUENCE [LARGE SCALE GENOMIC DNA]</scope>
</reference>
<comment type="caution">
    <text evidence="2">The sequence shown here is derived from an EMBL/GenBank/DDBJ whole genome shotgun (WGS) entry which is preliminary data.</text>
</comment>
<feature type="region of interest" description="Disordered" evidence="1">
    <location>
        <begin position="134"/>
        <end position="162"/>
    </location>
</feature>
<name>A0A4C1WPW7_EUMVA</name>
<accession>A0A4C1WPW7</accession>
<gene>
    <name evidence="2" type="ORF">EVAR_37767_1</name>
</gene>
<dbReference type="Proteomes" id="UP000299102">
    <property type="component" value="Unassembled WGS sequence"/>
</dbReference>